<dbReference type="EMBL" id="JH603168">
    <property type="protein sequence ID" value="EIC22941.1"/>
    <property type="molecule type" value="Genomic_DNA"/>
</dbReference>
<dbReference type="STRING" id="631362.Thi970DRAFT_00581"/>
<proteinExistence type="predicted"/>
<protein>
    <submittedName>
        <fullName evidence="1">Uncharacterized protein</fullName>
    </submittedName>
</protein>
<sequence length="68" mass="7810">MARLTDDDRAAFRRLTETGWVQSAAERSPLVVESTTEARYRYCLWATEAAKLFRGTKPVRFGGTNWKL</sequence>
<evidence type="ECO:0000313" key="1">
    <source>
        <dbReference type="EMBL" id="EIC22941.1"/>
    </source>
</evidence>
<dbReference type="RefSeq" id="WP_009147026.1">
    <property type="nucleotide sequence ID" value="NZ_CP121471.1"/>
</dbReference>
<name>H8YWW5_9GAMM</name>
<evidence type="ECO:0000313" key="2">
    <source>
        <dbReference type="Proteomes" id="UP000002964"/>
    </source>
</evidence>
<dbReference type="OrthoDB" id="9887543at2"/>
<dbReference type="HOGENOM" id="CLU_2792737_0_0_6"/>
<dbReference type="Proteomes" id="UP000002964">
    <property type="component" value="Unassembled WGS sequence"/>
</dbReference>
<reference evidence="2" key="1">
    <citation type="submission" date="2011-06" db="EMBL/GenBank/DDBJ databases">
        <authorList>
            <consortium name="US DOE Joint Genome Institute (JGI-PGF)"/>
            <person name="Lucas S."/>
            <person name="Han J."/>
            <person name="Lapidus A."/>
            <person name="Cheng J.-F."/>
            <person name="Goodwin L."/>
            <person name="Pitluck S."/>
            <person name="Peters L."/>
            <person name="Land M.L."/>
            <person name="Hauser L."/>
            <person name="Vogl K."/>
            <person name="Liu Z."/>
            <person name="Overmann J."/>
            <person name="Frigaard N.-U."/>
            <person name="Bryant D.A."/>
            <person name="Woyke T.J."/>
        </authorList>
    </citation>
    <scope>NUCLEOTIDE SEQUENCE [LARGE SCALE GENOMIC DNA]</scope>
    <source>
        <strain evidence="2">970</strain>
    </source>
</reference>
<keyword evidence="2" id="KW-1185">Reference proteome</keyword>
<organism evidence="1 2">
    <name type="scientific">Thiorhodovibrio frisius</name>
    <dbReference type="NCBI Taxonomy" id="631362"/>
    <lineage>
        <taxon>Bacteria</taxon>
        <taxon>Pseudomonadati</taxon>
        <taxon>Pseudomonadota</taxon>
        <taxon>Gammaproteobacteria</taxon>
        <taxon>Chromatiales</taxon>
        <taxon>Chromatiaceae</taxon>
        <taxon>Thiorhodovibrio</taxon>
    </lineage>
</organism>
<reference evidence="1 2" key="2">
    <citation type="submission" date="2011-11" db="EMBL/GenBank/DDBJ databases">
        <authorList>
            <consortium name="US DOE Joint Genome Institute"/>
            <person name="Lucas S."/>
            <person name="Han J."/>
            <person name="Lapidus A."/>
            <person name="Cheng J.-F."/>
            <person name="Goodwin L."/>
            <person name="Pitluck S."/>
            <person name="Peters L."/>
            <person name="Ovchinnikova G."/>
            <person name="Zhang X."/>
            <person name="Detter J.C."/>
            <person name="Han C."/>
            <person name="Tapia R."/>
            <person name="Land M."/>
            <person name="Hauser L."/>
            <person name="Kyrpides N."/>
            <person name="Ivanova N."/>
            <person name="Pagani I."/>
            <person name="Vogl K."/>
            <person name="Liu Z."/>
            <person name="Overmann J."/>
            <person name="Frigaard N.-U."/>
            <person name="Bryant D."/>
            <person name="Woyke T."/>
        </authorList>
    </citation>
    <scope>NUCLEOTIDE SEQUENCE [LARGE SCALE GENOMIC DNA]</scope>
    <source>
        <strain evidence="1 2">970</strain>
    </source>
</reference>
<dbReference type="AlphaFoldDB" id="H8YWW5"/>
<accession>H8YWW5</accession>
<gene>
    <name evidence="1" type="ORF">Thi970DRAFT_00581</name>
</gene>